<dbReference type="Pfam" id="PF01507">
    <property type="entry name" value="PAPS_reduct"/>
    <property type="match status" value="1"/>
</dbReference>
<dbReference type="AlphaFoldDB" id="A0YCE4"/>
<comment type="pathway">
    <text evidence="2">Sulfur metabolism; hydrogen sulfide biosynthesis; sulfite from sulfate.</text>
</comment>
<protein>
    <submittedName>
        <fullName evidence="4">Possible 3'-phosphoadenosine 5'-phosphosulfate sulfotransferase</fullName>
    </submittedName>
</protein>
<reference evidence="4 5" key="1">
    <citation type="journal article" date="2010" name="J. Bacteriol.">
        <title>Genome sequence of the oligotrophic marine Gammaproteobacterium HTCC2143, isolated from the Oregon Coast.</title>
        <authorList>
            <person name="Oh H.M."/>
            <person name="Kang I."/>
            <person name="Ferriera S."/>
            <person name="Giovannoni S.J."/>
            <person name="Cho J.C."/>
        </authorList>
    </citation>
    <scope>NUCLEOTIDE SEQUENCE [LARGE SCALE GENOMIC DNA]</scope>
    <source>
        <strain evidence="4 5">HTCC2143</strain>
    </source>
</reference>
<dbReference type="InterPro" id="IPR002500">
    <property type="entry name" value="PAPS_reduct_dom"/>
</dbReference>
<dbReference type="InterPro" id="IPR014729">
    <property type="entry name" value="Rossmann-like_a/b/a_fold"/>
</dbReference>
<dbReference type="GO" id="GO:0005737">
    <property type="term" value="C:cytoplasm"/>
    <property type="evidence" value="ECO:0007669"/>
    <property type="project" value="TreeGrafter"/>
</dbReference>
<evidence type="ECO:0000313" key="5">
    <source>
        <dbReference type="Proteomes" id="UP000004931"/>
    </source>
</evidence>
<comment type="caution">
    <text evidence="4">The sequence shown here is derived from an EMBL/GenBank/DDBJ whole genome shotgun (WGS) entry which is preliminary data.</text>
</comment>
<dbReference type="GO" id="GO:0004604">
    <property type="term" value="F:phosphoadenylyl-sulfate reductase (thioredoxin) activity"/>
    <property type="evidence" value="ECO:0007669"/>
    <property type="project" value="TreeGrafter"/>
</dbReference>
<evidence type="ECO:0000313" key="4">
    <source>
        <dbReference type="EMBL" id="EAW31463.1"/>
    </source>
</evidence>
<evidence type="ECO:0000256" key="2">
    <source>
        <dbReference type="ARBA" id="ARBA00024327"/>
    </source>
</evidence>
<dbReference type="GO" id="GO:0016740">
    <property type="term" value="F:transferase activity"/>
    <property type="evidence" value="ECO:0007669"/>
    <property type="project" value="UniProtKB-KW"/>
</dbReference>
<dbReference type="Gene3D" id="3.40.50.620">
    <property type="entry name" value="HUPs"/>
    <property type="match status" value="1"/>
</dbReference>
<feature type="domain" description="Phosphoadenosine phosphosulphate reductase" evidence="3">
    <location>
        <begin position="36"/>
        <end position="197"/>
    </location>
</feature>
<keyword evidence="4" id="KW-0808">Transferase</keyword>
<dbReference type="EMBL" id="AAVT01000003">
    <property type="protein sequence ID" value="EAW31463.1"/>
    <property type="molecule type" value="Genomic_DNA"/>
</dbReference>
<accession>A0YCE4</accession>
<sequence length="214" mass="24101">MVTDIKTMDLAALNQTLKNEAPVDIVRWATTLGKSIIATTSFAPNAAAMLHVITAADAAIPVVWIDSGYNVPDTYRAAEIIMERLKPNMQIYIPQWTAERRSAIMGGIPHPDDDPDVHEEFTRQVKLEPFQKALDDLQPEVWVSGIRQEETEFRKSLDILSIDNRGILKVAPFFYWTEEQVVGYMALNKLPSCKHYFDPTKVEDGRECGLHTAA</sequence>
<dbReference type="GO" id="GO:0019379">
    <property type="term" value="P:sulfate assimilation, phosphoadenylyl sulfate reduction by phosphoadenylyl-sulfate reductase (thioredoxin)"/>
    <property type="evidence" value="ECO:0007669"/>
    <property type="project" value="TreeGrafter"/>
</dbReference>
<keyword evidence="5" id="KW-1185">Reference proteome</keyword>
<gene>
    <name evidence="4" type="ORF">GP2143_07934</name>
</gene>
<dbReference type="eggNOG" id="COG0175">
    <property type="taxonomic scope" value="Bacteria"/>
</dbReference>
<dbReference type="Proteomes" id="UP000004931">
    <property type="component" value="Unassembled WGS sequence"/>
</dbReference>
<dbReference type="SUPFAM" id="SSF52402">
    <property type="entry name" value="Adenine nucleotide alpha hydrolases-like"/>
    <property type="match status" value="1"/>
</dbReference>
<organism evidence="4 5">
    <name type="scientific">marine gamma proteobacterium HTCC2143</name>
    <dbReference type="NCBI Taxonomy" id="247633"/>
    <lineage>
        <taxon>Bacteria</taxon>
        <taxon>Pseudomonadati</taxon>
        <taxon>Pseudomonadota</taxon>
        <taxon>Gammaproteobacteria</taxon>
        <taxon>Cellvibrionales</taxon>
        <taxon>Spongiibacteraceae</taxon>
        <taxon>BD1-7 clade</taxon>
    </lineage>
</organism>
<proteinExistence type="inferred from homology"/>
<comment type="similarity">
    <text evidence="1">Belongs to the PAPS reductase family. CysH subfamily.</text>
</comment>
<dbReference type="PANTHER" id="PTHR46509:SF1">
    <property type="entry name" value="PHOSPHOADENOSINE PHOSPHOSULFATE REDUCTASE"/>
    <property type="match status" value="1"/>
</dbReference>
<name>A0YCE4_9GAMM</name>
<dbReference type="STRING" id="247633.GP2143_07934"/>
<dbReference type="PANTHER" id="PTHR46509">
    <property type="entry name" value="PHOSPHOADENOSINE PHOSPHOSULFATE REDUCTASE"/>
    <property type="match status" value="1"/>
</dbReference>
<evidence type="ECO:0000256" key="1">
    <source>
        <dbReference type="ARBA" id="ARBA00009732"/>
    </source>
</evidence>
<evidence type="ECO:0000259" key="3">
    <source>
        <dbReference type="Pfam" id="PF01507"/>
    </source>
</evidence>